<evidence type="ECO:0000313" key="3">
    <source>
        <dbReference type="EMBL" id="ANY20460.1"/>
    </source>
</evidence>
<reference evidence="3 4" key="1">
    <citation type="submission" date="2016-07" db="EMBL/GenBank/DDBJ databases">
        <title>Complete genome sequence of Altererythrobacter dongtanensis KCTC 22672, a type strain with esterase isolated from tidal flat.</title>
        <authorList>
            <person name="Cheng H."/>
            <person name="Wu Y.-H."/>
            <person name="Zhou P."/>
            <person name="Huo Y.-Y."/>
            <person name="Wang C.-S."/>
            <person name="Xu X.-W."/>
        </authorList>
    </citation>
    <scope>NUCLEOTIDE SEQUENCE [LARGE SCALE GENOMIC DNA]</scope>
    <source>
        <strain evidence="3 4">KCTC 22672</strain>
    </source>
</reference>
<organism evidence="3 4">
    <name type="scientific">Tsuneonella dongtanensis</name>
    <dbReference type="NCBI Taxonomy" id="692370"/>
    <lineage>
        <taxon>Bacteria</taxon>
        <taxon>Pseudomonadati</taxon>
        <taxon>Pseudomonadota</taxon>
        <taxon>Alphaproteobacteria</taxon>
        <taxon>Sphingomonadales</taxon>
        <taxon>Erythrobacteraceae</taxon>
        <taxon>Tsuneonella</taxon>
    </lineage>
</organism>
<dbReference type="AlphaFoldDB" id="A0A1B2AE79"/>
<dbReference type="Proteomes" id="UP000092932">
    <property type="component" value="Chromosome"/>
</dbReference>
<dbReference type="EMBL" id="CP016591">
    <property type="protein sequence ID" value="ANY20460.1"/>
    <property type="molecule type" value="Genomic_DNA"/>
</dbReference>
<gene>
    <name evidence="3" type="ORF">A6F68_01952</name>
</gene>
<evidence type="ECO:0000256" key="2">
    <source>
        <dbReference type="SAM" id="SignalP"/>
    </source>
</evidence>
<protein>
    <submittedName>
        <fullName evidence="3">Uncharacterized protein</fullName>
    </submittedName>
</protein>
<dbReference type="PATRIC" id="fig|692370.5.peg.1968"/>
<evidence type="ECO:0000313" key="4">
    <source>
        <dbReference type="Proteomes" id="UP000092932"/>
    </source>
</evidence>
<dbReference type="KEGG" id="ado:A6F68_01952"/>
<keyword evidence="2" id="KW-0732">Signal</keyword>
<accession>A0A1B2AE79</accession>
<name>A0A1B2AE79_9SPHN</name>
<evidence type="ECO:0000256" key="1">
    <source>
        <dbReference type="SAM" id="MobiDB-lite"/>
    </source>
</evidence>
<feature type="compositionally biased region" description="Basic and acidic residues" evidence="1">
    <location>
        <begin position="208"/>
        <end position="219"/>
    </location>
</feature>
<feature type="signal peptide" evidence="2">
    <location>
        <begin position="1"/>
        <end position="31"/>
    </location>
</feature>
<feature type="region of interest" description="Disordered" evidence="1">
    <location>
        <begin position="180"/>
        <end position="219"/>
    </location>
</feature>
<sequence length="219" mass="23022">MTRYVIVMSRYADLARAAALGLALVASPAFAQDADDPVMNRTPDAEDVAMTPITDLNLKKDEIPSVLLAAGADPYASVGIRNCKDIAAAIAPLDAALGPDMDIHDEDGERISAGAVAKSVVASFIPFRGILRELTGAADHKREFEAAIYAGAVRRGFLKGLGQQKGCAYPARPAAAKIAAKPAKAKKVQSAGGGEPTTFVSEPVVQGEKPEKSPNRRRR</sequence>
<proteinExistence type="predicted"/>
<keyword evidence="4" id="KW-1185">Reference proteome</keyword>
<feature type="chain" id="PRO_5008534097" evidence="2">
    <location>
        <begin position="32"/>
        <end position="219"/>
    </location>
</feature>
<dbReference type="STRING" id="692370.A6F68_01952"/>